<keyword evidence="5" id="KW-0539">Nucleus</keyword>
<evidence type="ECO:0000256" key="1">
    <source>
        <dbReference type="ARBA" id="ARBA00004123"/>
    </source>
</evidence>
<dbReference type="AlphaFoldDB" id="A0A8B8MJU8"/>
<evidence type="ECO:0000313" key="8">
    <source>
        <dbReference type="Proteomes" id="UP000694853"/>
    </source>
</evidence>
<dbReference type="InterPro" id="IPR003657">
    <property type="entry name" value="WRKY_dom"/>
</dbReference>
<protein>
    <submittedName>
        <fullName evidence="9">Probable WRKY transcription factor 47</fullName>
    </submittedName>
</protein>
<feature type="region of interest" description="Disordered" evidence="6">
    <location>
        <begin position="123"/>
        <end position="144"/>
    </location>
</feature>
<dbReference type="PROSITE" id="PS50811">
    <property type="entry name" value="WRKY"/>
    <property type="match status" value="1"/>
</dbReference>
<sequence length="401" mass="43625">MKDHHKMQHRHHRELTLLSSTDFPRQNLSLDPIIVTPKDHSDPSIKEMDFFSDSPPRYSDTKNNINQHQHHHQRHPNISQDGSQTLLTDHFVNTALNLKCASAERTANDESSKAVVRMACPDPTEDVVDQSSSQSWGSSKSPKLEESKIELPFKKAKVSVRARSEAPLINDGCQWRKYGQKMAKGNPCPRAYYRCTMAVGCPVRKQVQRCAEDKTVLITTYEGNHSHPLPPSATAMANSTSAAASMLLSSSGSTSSNETLNNSAGLFSSTPYISMATLSASAPFPTITLDMTHIPNNPMQLPLPLHVASFPQLLGHPVIFPQKLSHPAMTLAQLAQQRLPSSMTQTVSAAIASDPNFTTALATAISSFIGSHPGSDANSNNTGNANSLHGPFLFPNSTVTN</sequence>
<evidence type="ECO:0000313" key="9">
    <source>
        <dbReference type="RefSeq" id="XP_027367857.1"/>
    </source>
</evidence>
<accession>A0A8B8MJU8</accession>
<name>A0A8B8MJU8_ABRPR</name>
<dbReference type="RefSeq" id="XP_027367857.1">
    <property type="nucleotide sequence ID" value="XM_027512056.1"/>
</dbReference>
<feature type="compositionally biased region" description="Low complexity" evidence="6">
    <location>
        <begin position="131"/>
        <end position="141"/>
    </location>
</feature>
<dbReference type="SUPFAM" id="SSF118290">
    <property type="entry name" value="WRKY DNA-binding domain"/>
    <property type="match status" value="1"/>
</dbReference>
<dbReference type="PANTHER" id="PTHR31429">
    <property type="entry name" value="WRKY TRANSCRIPTION FACTOR 36-RELATED"/>
    <property type="match status" value="1"/>
</dbReference>
<feature type="domain" description="WRKY" evidence="7">
    <location>
        <begin position="164"/>
        <end position="230"/>
    </location>
</feature>
<organism evidence="8 9">
    <name type="scientific">Abrus precatorius</name>
    <name type="common">Indian licorice</name>
    <name type="synonym">Glycine abrus</name>
    <dbReference type="NCBI Taxonomy" id="3816"/>
    <lineage>
        <taxon>Eukaryota</taxon>
        <taxon>Viridiplantae</taxon>
        <taxon>Streptophyta</taxon>
        <taxon>Embryophyta</taxon>
        <taxon>Tracheophyta</taxon>
        <taxon>Spermatophyta</taxon>
        <taxon>Magnoliopsida</taxon>
        <taxon>eudicotyledons</taxon>
        <taxon>Gunneridae</taxon>
        <taxon>Pentapetalae</taxon>
        <taxon>rosids</taxon>
        <taxon>fabids</taxon>
        <taxon>Fabales</taxon>
        <taxon>Fabaceae</taxon>
        <taxon>Papilionoideae</taxon>
        <taxon>50 kb inversion clade</taxon>
        <taxon>NPAAA clade</taxon>
        <taxon>indigoferoid/millettioid clade</taxon>
        <taxon>Abreae</taxon>
        <taxon>Abrus</taxon>
    </lineage>
</organism>
<reference evidence="8" key="1">
    <citation type="journal article" date="2019" name="Toxins">
        <title>Detection of Abrin-Like and Prepropulchellin-Like Toxin Genes and Transcripts Using Whole Genome Sequencing and Full-Length Transcript Sequencing of Abrus precatorius.</title>
        <authorList>
            <person name="Hovde B.T."/>
            <person name="Daligault H.E."/>
            <person name="Hanschen E.R."/>
            <person name="Kunde Y.A."/>
            <person name="Johnson M.B."/>
            <person name="Starkenburg S.R."/>
            <person name="Johnson S.L."/>
        </authorList>
    </citation>
    <scope>NUCLEOTIDE SEQUENCE [LARGE SCALE GENOMIC DNA]</scope>
</reference>
<evidence type="ECO:0000256" key="3">
    <source>
        <dbReference type="ARBA" id="ARBA00023125"/>
    </source>
</evidence>
<evidence type="ECO:0000256" key="2">
    <source>
        <dbReference type="ARBA" id="ARBA00023015"/>
    </source>
</evidence>
<proteinExistence type="predicted"/>
<evidence type="ECO:0000259" key="7">
    <source>
        <dbReference type="PROSITE" id="PS50811"/>
    </source>
</evidence>
<feature type="region of interest" description="Disordered" evidence="6">
    <location>
        <begin position="376"/>
        <end position="401"/>
    </location>
</feature>
<dbReference type="PANTHER" id="PTHR31429:SF59">
    <property type="entry name" value="WRKY TRANSCRIPTION FACTOR 47-RELATED"/>
    <property type="match status" value="1"/>
</dbReference>
<keyword evidence="4" id="KW-0804">Transcription</keyword>
<dbReference type="KEGG" id="aprc:113873757"/>
<dbReference type="GeneID" id="113873757"/>
<dbReference type="InterPro" id="IPR044810">
    <property type="entry name" value="WRKY_plant"/>
</dbReference>
<evidence type="ECO:0000256" key="4">
    <source>
        <dbReference type="ARBA" id="ARBA00023163"/>
    </source>
</evidence>
<dbReference type="SMART" id="SM00774">
    <property type="entry name" value="WRKY"/>
    <property type="match status" value="1"/>
</dbReference>
<dbReference type="InterPro" id="IPR036576">
    <property type="entry name" value="WRKY_dom_sf"/>
</dbReference>
<dbReference type="FunFam" id="2.20.25.80:FF:000002">
    <property type="entry name" value="probable WRKY transcription factor 31"/>
    <property type="match status" value="1"/>
</dbReference>
<evidence type="ECO:0000256" key="5">
    <source>
        <dbReference type="ARBA" id="ARBA00023242"/>
    </source>
</evidence>
<reference evidence="9" key="2">
    <citation type="submission" date="2025-08" db="UniProtKB">
        <authorList>
            <consortium name="RefSeq"/>
        </authorList>
    </citation>
    <scope>IDENTIFICATION</scope>
    <source>
        <tissue evidence="9">Young leaves</tissue>
    </source>
</reference>
<dbReference type="OrthoDB" id="2020995at2759"/>
<keyword evidence="2" id="KW-0805">Transcription regulation</keyword>
<dbReference type="Pfam" id="PF03106">
    <property type="entry name" value="WRKY"/>
    <property type="match status" value="1"/>
</dbReference>
<evidence type="ECO:0000256" key="6">
    <source>
        <dbReference type="SAM" id="MobiDB-lite"/>
    </source>
</evidence>
<dbReference type="Proteomes" id="UP000694853">
    <property type="component" value="Unplaced"/>
</dbReference>
<keyword evidence="8" id="KW-1185">Reference proteome</keyword>
<dbReference type="GO" id="GO:0003700">
    <property type="term" value="F:DNA-binding transcription factor activity"/>
    <property type="evidence" value="ECO:0007669"/>
    <property type="project" value="InterPro"/>
</dbReference>
<dbReference type="Gene3D" id="2.20.25.80">
    <property type="entry name" value="WRKY domain"/>
    <property type="match status" value="1"/>
</dbReference>
<feature type="compositionally biased region" description="Polar residues" evidence="6">
    <location>
        <begin position="376"/>
        <end position="387"/>
    </location>
</feature>
<comment type="subcellular location">
    <subcellularLocation>
        <location evidence="1">Nucleus</location>
    </subcellularLocation>
</comment>
<gene>
    <name evidence="9" type="primary">LOC113873757</name>
</gene>
<feature type="region of interest" description="Disordered" evidence="6">
    <location>
        <begin position="53"/>
        <end position="82"/>
    </location>
</feature>
<dbReference type="GO" id="GO:0005634">
    <property type="term" value="C:nucleus"/>
    <property type="evidence" value="ECO:0007669"/>
    <property type="project" value="UniProtKB-SubCell"/>
</dbReference>
<dbReference type="GO" id="GO:0043565">
    <property type="term" value="F:sequence-specific DNA binding"/>
    <property type="evidence" value="ECO:0007669"/>
    <property type="project" value="InterPro"/>
</dbReference>
<keyword evidence="3" id="KW-0238">DNA-binding</keyword>